<organism evidence="1">
    <name type="scientific">marine sediment metagenome</name>
    <dbReference type="NCBI Taxonomy" id="412755"/>
    <lineage>
        <taxon>unclassified sequences</taxon>
        <taxon>metagenomes</taxon>
        <taxon>ecological metagenomes</taxon>
    </lineage>
</organism>
<protein>
    <recommendedName>
        <fullName evidence="2">ParB/Sulfiredoxin domain-containing protein</fullName>
    </recommendedName>
</protein>
<gene>
    <name evidence="1" type="ORF">S06H3_42392</name>
</gene>
<dbReference type="AlphaFoldDB" id="X1N404"/>
<evidence type="ECO:0000313" key="1">
    <source>
        <dbReference type="EMBL" id="GAI38323.1"/>
    </source>
</evidence>
<proteinExistence type="predicted"/>
<sequence>MSADEYSLKESAEAIGQLRPVILSKDGWVVDGIHRIRADPEWRTERHESIDTEEKKWIARAHANLARRTVGREEKREIINNLAKIYEEQGLIVARESIAVNGRSYLKNEITEAVIGALKGAIGI</sequence>
<dbReference type="EMBL" id="BARV01026209">
    <property type="protein sequence ID" value="GAI38323.1"/>
    <property type="molecule type" value="Genomic_DNA"/>
</dbReference>
<name>X1N404_9ZZZZ</name>
<reference evidence="1" key="1">
    <citation type="journal article" date="2014" name="Front. Microbiol.">
        <title>High frequency of phylogenetically diverse reductive dehalogenase-homologous genes in deep subseafloor sedimentary metagenomes.</title>
        <authorList>
            <person name="Kawai M."/>
            <person name="Futagami T."/>
            <person name="Toyoda A."/>
            <person name="Takaki Y."/>
            <person name="Nishi S."/>
            <person name="Hori S."/>
            <person name="Arai W."/>
            <person name="Tsubouchi T."/>
            <person name="Morono Y."/>
            <person name="Uchiyama I."/>
            <person name="Ito T."/>
            <person name="Fujiyama A."/>
            <person name="Inagaki F."/>
            <person name="Takami H."/>
        </authorList>
    </citation>
    <scope>NUCLEOTIDE SEQUENCE</scope>
    <source>
        <strain evidence="1">Expedition CK06-06</strain>
    </source>
</reference>
<comment type="caution">
    <text evidence="1">The sequence shown here is derived from an EMBL/GenBank/DDBJ whole genome shotgun (WGS) entry which is preliminary data.</text>
</comment>
<evidence type="ECO:0008006" key="2">
    <source>
        <dbReference type="Google" id="ProtNLM"/>
    </source>
</evidence>
<accession>X1N404</accession>